<sequence length="319" mass="35213">MRSTRLAVLDLARGLAVVAMAIYHFSWDLSWFAYVDWPVAQGTGWRMFAASIAGSFLLLAGVSLDFAHHLGIRWHAFWRRLAVIVAAAAAVSLVTYFTFGDTFVRFGILHSIALSSVIALPFTRLPFVFAGLAAAFVFTLPFWAASSALDGQLWLWTGLGTPDFASVDYVPLAPWAGVTLAGVAISKIFRKINLWQTLSGLTFADRPGRLTRFLGRHSLPVYLLHQPLLFGLVWTATQIGPEMDRSAKAFVRNCTVSCQGTTATTEICEAACGCTLEYLKSDGIWDQLLAEPENQSLRNRMSNRYSQCLADPKWPDPLN</sequence>
<feature type="transmembrane region" description="Helical" evidence="1">
    <location>
        <begin position="78"/>
        <end position="97"/>
    </location>
</feature>
<accession>A0A0M6Y426</accession>
<dbReference type="AlphaFoldDB" id="A0A0M6Y426"/>
<dbReference type="InterPro" id="IPR012429">
    <property type="entry name" value="HGSNAT_cat"/>
</dbReference>
<dbReference type="STRING" id="187304.B0E33_19970"/>
<evidence type="ECO:0000259" key="2">
    <source>
        <dbReference type="Pfam" id="PF07786"/>
    </source>
</evidence>
<keyword evidence="1" id="KW-0472">Membrane</keyword>
<name>A0A0M6Y426_9HYPH</name>
<feature type="transmembrane region" description="Helical" evidence="1">
    <location>
        <begin position="127"/>
        <end position="149"/>
    </location>
</feature>
<dbReference type="Proteomes" id="UP000048926">
    <property type="component" value="Unassembled WGS sequence"/>
</dbReference>
<reference evidence="4" key="1">
    <citation type="submission" date="2015-07" db="EMBL/GenBank/DDBJ databases">
        <authorList>
            <person name="Rodrigo-Torres Lidia"/>
            <person name="Arahal R.David."/>
        </authorList>
    </citation>
    <scope>NUCLEOTIDE SEQUENCE [LARGE SCALE GENOMIC DNA]</scope>
    <source>
        <strain evidence="4">CECT 4801</strain>
    </source>
</reference>
<keyword evidence="1" id="KW-1133">Transmembrane helix</keyword>
<feature type="domain" description="Heparan-alpha-glucosaminide N-acetyltransferase catalytic" evidence="2">
    <location>
        <begin position="5"/>
        <end position="227"/>
    </location>
</feature>
<dbReference type="RefSeq" id="WP_055655727.1">
    <property type="nucleotide sequence ID" value="NZ_CXST01000001.1"/>
</dbReference>
<feature type="transmembrane region" description="Helical" evidence="1">
    <location>
        <begin position="103"/>
        <end position="120"/>
    </location>
</feature>
<feature type="transmembrane region" description="Helical" evidence="1">
    <location>
        <begin position="169"/>
        <end position="189"/>
    </location>
</feature>
<protein>
    <submittedName>
        <fullName evidence="3">Putative membrane protein</fullName>
    </submittedName>
</protein>
<proteinExistence type="predicted"/>
<dbReference type="OrthoDB" id="9807591at2"/>
<feature type="transmembrane region" description="Helical" evidence="1">
    <location>
        <begin position="7"/>
        <end position="25"/>
    </location>
</feature>
<gene>
    <name evidence="3" type="ORF">LAL4801_02000</name>
</gene>
<keyword evidence="4" id="KW-1185">Reference proteome</keyword>
<dbReference type="EMBL" id="CXST01000001">
    <property type="protein sequence ID" value="CTQ43560.1"/>
    <property type="molecule type" value="Genomic_DNA"/>
</dbReference>
<evidence type="ECO:0000313" key="3">
    <source>
        <dbReference type="EMBL" id="CTQ43560.1"/>
    </source>
</evidence>
<dbReference type="Pfam" id="PF07786">
    <property type="entry name" value="HGSNAT_cat"/>
    <property type="match status" value="1"/>
</dbReference>
<evidence type="ECO:0000313" key="4">
    <source>
        <dbReference type="Proteomes" id="UP000048926"/>
    </source>
</evidence>
<keyword evidence="1" id="KW-0812">Transmembrane</keyword>
<organism evidence="3 4">
    <name type="scientific">Roseibium aggregatum</name>
    <dbReference type="NCBI Taxonomy" id="187304"/>
    <lineage>
        <taxon>Bacteria</taxon>
        <taxon>Pseudomonadati</taxon>
        <taxon>Pseudomonadota</taxon>
        <taxon>Alphaproteobacteria</taxon>
        <taxon>Hyphomicrobiales</taxon>
        <taxon>Stappiaceae</taxon>
        <taxon>Roseibium</taxon>
    </lineage>
</organism>
<feature type="transmembrane region" description="Helical" evidence="1">
    <location>
        <begin position="45"/>
        <end position="66"/>
    </location>
</feature>
<evidence type="ECO:0000256" key="1">
    <source>
        <dbReference type="SAM" id="Phobius"/>
    </source>
</evidence>